<dbReference type="Proteomes" id="UP000067448">
    <property type="component" value="Unassembled WGS sequence"/>
</dbReference>
<evidence type="ECO:0000256" key="5">
    <source>
        <dbReference type="ARBA" id="ARBA00022970"/>
    </source>
</evidence>
<dbReference type="PANTHER" id="PTHR43820">
    <property type="entry name" value="HIGH-AFFINITY BRANCHED-CHAIN AMINO ACID TRANSPORT ATP-BINDING PROTEIN LIVF"/>
    <property type="match status" value="1"/>
</dbReference>
<dbReference type="EMBL" id="BCMM01000022">
    <property type="protein sequence ID" value="GAQ64302.1"/>
    <property type="molecule type" value="Genomic_DNA"/>
</dbReference>
<dbReference type="SMART" id="SM00382">
    <property type="entry name" value="AAA"/>
    <property type="match status" value="1"/>
</dbReference>
<dbReference type="OrthoDB" id="5179231at2"/>
<gene>
    <name evidence="7" type="primary">livF_2</name>
    <name evidence="7" type="ORF">SsS58_04695</name>
</gene>
<sequence length="246" mass="25937">MSTSTRPLLRVASVDAGYGDFQALFGIDLDVAEGELLALVGANGAGKSTLLKTIAGALKPFRGTIGLEDEDVTSEPDILRARKGVCLVPEGRRLFPSLTVEENLQVGAATGRKGPWNLAKVYEAMPLVADRRNRKAARLSGGEQQAVAIGRALMGNPRLLLLDEVSLGLAPLVVDQLYTALPDIRAQGATVILVEQDLGRTFAVADRIACVLEGRIVLTGTAAGLTRDQVTAAYFGTGAFPEVKTP</sequence>
<reference evidence="8" key="3">
    <citation type="submission" date="2016-02" db="EMBL/GenBank/DDBJ databases">
        <title>Draft genome of pathogenic Streptomyces sp. in Japan.</title>
        <authorList>
            <person name="Tomihama T."/>
            <person name="Ikenaga M."/>
            <person name="Sakai M."/>
            <person name="Okubo T."/>
            <person name="Ikeda S."/>
        </authorList>
    </citation>
    <scope>NUCLEOTIDE SEQUENCE [LARGE SCALE GENOMIC DNA]</scope>
    <source>
        <strain evidence="8">S58</strain>
    </source>
</reference>
<evidence type="ECO:0000313" key="8">
    <source>
        <dbReference type="Proteomes" id="UP000067448"/>
    </source>
</evidence>
<keyword evidence="5" id="KW-0029">Amino-acid transport</keyword>
<dbReference type="GO" id="GO:0015658">
    <property type="term" value="F:branched-chain amino acid transmembrane transporter activity"/>
    <property type="evidence" value="ECO:0007669"/>
    <property type="project" value="TreeGrafter"/>
</dbReference>
<dbReference type="InterPro" id="IPR027417">
    <property type="entry name" value="P-loop_NTPase"/>
</dbReference>
<dbReference type="Gene3D" id="3.40.50.300">
    <property type="entry name" value="P-loop containing nucleotide triphosphate hydrolases"/>
    <property type="match status" value="1"/>
</dbReference>
<dbReference type="SUPFAM" id="SSF52540">
    <property type="entry name" value="P-loop containing nucleoside triphosphate hydrolases"/>
    <property type="match status" value="1"/>
</dbReference>
<evidence type="ECO:0000256" key="2">
    <source>
        <dbReference type="ARBA" id="ARBA00022448"/>
    </source>
</evidence>
<organism evidence="7 8">
    <name type="scientific">Streptomyces scabiei</name>
    <dbReference type="NCBI Taxonomy" id="1930"/>
    <lineage>
        <taxon>Bacteria</taxon>
        <taxon>Bacillati</taxon>
        <taxon>Actinomycetota</taxon>
        <taxon>Actinomycetes</taxon>
        <taxon>Kitasatosporales</taxon>
        <taxon>Streptomycetaceae</taxon>
        <taxon>Streptomyces</taxon>
    </lineage>
</organism>
<reference evidence="7 8" key="2">
    <citation type="journal article" date="2016" name="Genome Announc.">
        <title>Draft Genome Sequences of Streptomyces scabiei S58, Streptomyces turgidiscabies T45, and Streptomyces acidiscabies a10, the Pathogens of Potato Common Scab, Isolated in Japan.</title>
        <authorList>
            <person name="Tomihama T."/>
            <person name="Nishi Y."/>
            <person name="Sakai M."/>
            <person name="Ikenaga M."/>
            <person name="Okubo T."/>
            <person name="Ikeda S."/>
        </authorList>
    </citation>
    <scope>NUCLEOTIDE SEQUENCE [LARGE SCALE GENOMIC DNA]</scope>
    <source>
        <strain evidence="7 8">S58</strain>
    </source>
</reference>
<dbReference type="PROSITE" id="PS50893">
    <property type="entry name" value="ABC_TRANSPORTER_2"/>
    <property type="match status" value="1"/>
</dbReference>
<dbReference type="GO" id="GO:0005524">
    <property type="term" value="F:ATP binding"/>
    <property type="evidence" value="ECO:0007669"/>
    <property type="project" value="UniProtKB-KW"/>
</dbReference>
<dbReference type="GO" id="GO:0015807">
    <property type="term" value="P:L-amino acid transport"/>
    <property type="evidence" value="ECO:0007669"/>
    <property type="project" value="TreeGrafter"/>
</dbReference>
<dbReference type="PROSITE" id="PS00211">
    <property type="entry name" value="ABC_TRANSPORTER_1"/>
    <property type="match status" value="1"/>
</dbReference>
<evidence type="ECO:0000313" key="7">
    <source>
        <dbReference type="EMBL" id="GAQ64302.1"/>
    </source>
</evidence>
<dbReference type="CDD" id="cd03224">
    <property type="entry name" value="ABC_TM1139_LivF_branched"/>
    <property type="match status" value="1"/>
</dbReference>
<dbReference type="InterPro" id="IPR003593">
    <property type="entry name" value="AAA+_ATPase"/>
</dbReference>
<dbReference type="InterPro" id="IPR003439">
    <property type="entry name" value="ABC_transporter-like_ATP-bd"/>
</dbReference>
<keyword evidence="2" id="KW-0813">Transport</keyword>
<evidence type="ECO:0000256" key="3">
    <source>
        <dbReference type="ARBA" id="ARBA00022741"/>
    </source>
</evidence>
<dbReference type="InterPro" id="IPR052156">
    <property type="entry name" value="BCAA_Transport_ATP-bd_LivF"/>
</dbReference>
<reference evidence="8" key="1">
    <citation type="submission" date="2015-11" db="EMBL/GenBank/DDBJ databases">
        <authorList>
            <consortium name="Cross-ministerial Strategic Innovation Promotion Program (SIP) consortium"/>
            <person name="Tomihama T."/>
            <person name="Ikenaga M."/>
            <person name="Sakai M."/>
            <person name="Okubo T."/>
            <person name="Ikeda S."/>
        </authorList>
    </citation>
    <scope>NUCLEOTIDE SEQUENCE [LARGE SCALE GENOMIC DNA]</scope>
    <source>
        <strain evidence="8">S58</strain>
    </source>
</reference>
<keyword evidence="4" id="KW-0067">ATP-binding</keyword>
<accession>A0A100JRF5</accession>
<proteinExistence type="inferred from homology"/>
<evidence type="ECO:0000256" key="1">
    <source>
        <dbReference type="ARBA" id="ARBA00005417"/>
    </source>
</evidence>
<dbReference type="InterPro" id="IPR017871">
    <property type="entry name" value="ABC_transporter-like_CS"/>
</dbReference>
<protein>
    <submittedName>
        <fullName evidence="7">High-affinity branched-chain amino acid transport system permease protein LivF</fullName>
    </submittedName>
</protein>
<feature type="domain" description="ABC transporter" evidence="6">
    <location>
        <begin position="9"/>
        <end position="238"/>
    </location>
</feature>
<comment type="caution">
    <text evidence="7">The sequence shown here is derived from an EMBL/GenBank/DDBJ whole genome shotgun (WGS) entry which is preliminary data.</text>
</comment>
<dbReference type="Pfam" id="PF00005">
    <property type="entry name" value="ABC_tran"/>
    <property type="match status" value="1"/>
</dbReference>
<dbReference type="GO" id="GO:0016887">
    <property type="term" value="F:ATP hydrolysis activity"/>
    <property type="evidence" value="ECO:0007669"/>
    <property type="project" value="InterPro"/>
</dbReference>
<dbReference type="RefSeq" id="WP_059081818.1">
    <property type="nucleotide sequence ID" value="NZ_BCMM01000022.1"/>
</dbReference>
<keyword evidence="3" id="KW-0547">Nucleotide-binding</keyword>
<evidence type="ECO:0000256" key="4">
    <source>
        <dbReference type="ARBA" id="ARBA00022840"/>
    </source>
</evidence>
<name>A0A100JRF5_STRSC</name>
<comment type="similarity">
    <text evidence="1">Belongs to the ABC transporter superfamily.</text>
</comment>
<dbReference type="AlphaFoldDB" id="A0A100JRF5"/>
<dbReference type="PANTHER" id="PTHR43820:SF5">
    <property type="entry name" value="HIGH-AFFINITY BRANCHED-CHAIN AMINO ACID TRANSPORT ATP-BINDING PROTEIN"/>
    <property type="match status" value="1"/>
</dbReference>
<evidence type="ECO:0000259" key="6">
    <source>
        <dbReference type="PROSITE" id="PS50893"/>
    </source>
</evidence>